<dbReference type="InterPro" id="IPR001128">
    <property type="entry name" value="Cyt_P450"/>
</dbReference>
<dbReference type="InterPro" id="IPR017972">
    <property type="entry name" value="Cyt_P450_CS"/>
</dbReference>
<dbReference type="Pfam" id="PF00067">
    <property type="entry name" value="p450"/>
    <property type="match status" value="1"/>
</dbReference>
<keyword evidence="11" id="KW-1207">Sterol metabolism</keyword>
<keyword evidence="7 18" id="KW-0560">Oxidoreductase</keyword>
<evidence type="ECO:0000256" key="4">
    <source>
        <dbReference type="ARBA" id="ARBA00022617"/>
    </source>
</evidence>
<dbReference type="SUPFAM" id="SSF48264">
    <property type="entry name" value="Cytochrome P450"/>
    <property type="match status" value="1"/>
</dbReference>
<evidence type="ECO:0000256" key="17">
    <source>
        <dbReference type="ARBA" id="ARBA00083909"/>
    </source>
</evidence>
<accession>A0A7I7U4I1</accession>
<name>A0A7I7U4I1_MYCPF</name>
<dbReference type="GO" id="GO:0005506">
    <property type="term" value="F:iron ion binding"/>
    <property type="evidence" value="ECO:0007669"/>
    <property type="project" value="InterPro"/>
</dbReference>
<comment type="similarity">
    <text evidence="2 18">Belongs to the cytochrome P450 family.</text>
</comment>
<evidence type="ECO:0000256" key="13">
    <source>
        <dbReference type="ARBA" id="ARBA00049645"/>
    </source>
</evidence>
<dbReference type="InterPro" id="IPR002397">
    <property type="entry name" value="Cyt_P450_B"/>
</dbReference>
<keyword evidence="8 18" id="KW-0408">Iron</keyword>
<comment type="cofactor">
    <cofactor evidence="1">
        <name>heme</name>
        <dbReference type="ChEBI" id="CHEBI:30413"/>
    </cofactor>
</comment>
<evidence type="ECO:0000256" key="2">
    <source>
        <dbReference type="ARBA" id="ARBA00010617"/>
    </source>
</evidence>
<keyword evidence="3" id="KW-0153">Cholesterol metabolism</keyword>
<comment type="pathway">
    <text evidence="13">Steroid metabolism; cholesterol degradation.</text>
</comment>
<keyword evidence="10" id="KW-0443">Lipid metabolism</keyword>
<proteinExistence type="inferred from homology"/>
<dbReference type="EMBL" id="AP022598">
    <property type="protein sequence ID" value="BBY75356.1"/>
    <property type="molecule type" value="Genomic_DNA"/>
</dbReference>
<evidence type="ECO:0000256" key="19">
    <source>
        <dbReference type="SAM" id="MobiDB-lite"/>
    </source>
</evidence>
<dbReference type="RefSeq" id="WP_104862380.1">
    <property type="nucleotide sequence ID" value="NZ_AP022598.1"/>
</dbReference>
<dbReference type="GO" id="GO:0020037">
    <property type="term" value="F:heme binding"/>
    <property type="evidence" value="ECO:0007669"/>
    <property type="project" value="InterPro"/>
</dbReference>
<evidence type="ECO:0000256" key="8">
    <source>
        <dbReference type="ARBA" id="ARBA00023004"/>
    </source>
</evidence>
<dbReference type="Gene3D" id="1.10.630.10">
    <property type="entry name" value="Cytochrome P450"/>
    <property type="match status" value="1"/>
</dbReference>
<evidence type="ECO:0000256" key="10">
    <source>
        <dbReference type="ARBA" id="ARBA00023098"/>
    </source>
</evidence>
<feature type="region of interest" description="Disordered" evidence="19">
    <location>
        <begin position="76"/>
        <end position="97"/>
    </location>
</feature>
<evidence type="ECO:0000256" key="3">
    <source>
        <dbReference type="ARBA" id="ARBA00022548"/>
    </source>
</evidence>
<feature type="region of interest" description="Disordered" evidence="19">
    <location>
        <begin position="1"/>
        <end position="21"/>
    </location>
</feature>
<dbReference type="PROSITE" id="PS00086">
    <property type="entry name" value="CYTOCHROME_P450"/>
    <property type="match status" value="1"/>
</dbReference>
<dbReference type="PRINTS" id="PR00385">
    <property type="entry name" value="P450"/>
</dbReference>
<evidence type="ECO:0000256" key="11">
    <source>
        <dbReference type="ARBA" id="ARBA00023166"/>
    </source>
</evidence>
<dbReference type="InterPro" id="IPR036396">
    <property type="entry name" value="Cyt_P450_sf"/>
</dbReference>
<keyword evidence="4 18" id="KW-0349">Heme</keyword>
<evidence type="ECO:0000256" key="7">
    <source>
        <dbReference type="ARBA" id="ARBA00023002"/>
    </source>
</evidence>
<organism evidence="20 21">
    <name type="scientific">Mycolicibacterium parafortuitum</name>
    <name type="common">Mycobacterium parafortuitum</name>
    <dbReference type="NCBI Taxonomy" id="39692"/>
    <lineage>
        <taxon>Bacteria</taxon>
        <taxon>Bacillati</taxon>
        <taxon>Actinomycetota</taxon>
        <taxon>Actinomycetes</taxon>
        <taxon>Mycobacteriales</taxon>
        <taxon>Mycobacteriaceae</taxon>
        <taxon>Mycolicibacterium</taxon>
    </lineage>
</organism>
<reference evidence="20 21" key="1">
    <citation type="journal article" date="2019" name="Emerg. Microbes Infect.">
        <title>Comprehensive subspecies identification of 175 nontuberculous mycobacteria species based on 7547 genomic profiles.</title>
        <authorList>
            <person name="Matsumoto Y."/>
            <person name="Kinjo T."/>
            <person name="Motooka D."/>
            <person name="Nabeya D."/>
            <person name="Jung N."/>
            <person name="Uechi K."/>
            <person name="Horii T."/>
            <person name="Iida T."/>
            <person name="Fujita J."/>
            <person name="Nakamura S."/>
        </authorList>
    </citation>
    <scope>NUCLEOTIDE SEQUENCE [LARGE SCALE GENOMIC DNA]</scope>
    <source>
        <strain evidence="20 21">JCM 6367</strain>
    </source>
</reference>
<sequence length="405" mass="44040">MTTSEQVSTAGSEAADANSQEAPAFPFVRTCPFAPAAEYAETGSVRKVSFKDVPAWLVTNYHDVRAVLADRRSSVRNIPDPSRGDAGDEPIPGFFVAMDPPDQTRLRKMLSREFTPRRMEAMRPTVERIANTLIDDMLAGSSSADLVEAIALPLPSLVICELLGVPYDKHDWFQQETRKVLDSDATLEEIGAAVAAVMQYLGELTVAKMDDPGDDLISLLLNHVRSGDLTITEVSGLAAFLLMAGHETTGNMIGLSVFALLEHPEQLEQLRQDPSLIPAAVEELLRYLDIIGNLPRSMTAEMEIGGTTFAEGDIVVMGLDAANRDPNTFENPDTLDIRRDARGHLAFGYGIHTCLGAPLARVELQVVIRALLERIPSLAVAVPADQVPLKTDARIFGLKSLPVSW</sequence>
<protein>
    <recommendedName>
        <fullName evidence="14">Steroid C26-monooxygenase</fullName>
    </recommendedName>
    <alternativeName>
        <fullName evidence="15">Cholest-4-en-3-one C26-monooxygenase</fullName>
    </alternativeName>
    <alternativeName>
        <fullName evidence="17">Cholesterol C26-monooxygenase</fullName>
    </alternativeName>
    <alternativeName>
        <fullName evidence="16">Steroid C27-monooxygenase</fullName>
    </alternativeName>
</protein>
<dbReference type="GO" id="GO:0008203">
    <property type="term" value="P:cholesterol metabolic process"/>
    <property type="evidence" value="ECO:0007669"/>
    <property type="project" value="UniProtKB-KW"/>
</dbReference>
<dbReference type="GO" id="GO:0016705">
    <property type="term" value="F:oxidoreductase activity, acting on paired donors, with incorporation or reduction of molecular oxygen"/>
    <property type="evidence" value="ECO:0007669"/>
    <property type="project" value="InterPro"/>
</dbReference>
<dbReference type="GO" id="GO:0016042">
    <property type="term" value="P:lipid catabolic process"/>
    <property type="evidence" value="ECO:0007669"/>
    <property type="project" value="UniProtKB-KW"/>
</dbReference>
<evidence type="ECO:0000256" key="16">
    <source>
        <dbReference type="ARBA" id="ARBA00082981"/>
    </source>
</evidence>
<evidence type="ECO:0000256" key="14">
    <source>
        <dbReference type="ARBA" id="ARBA00070775"/>
    </source>
</evidence>
<evidence type="ECO:0000256" key="1">
    <source>
        <dbReference type="ARBA" id="ARBA00001971"/>
    </source>
</evidence>
<dbReference type="CDD" id="cd11030">
    <property type="entry name" value="CYP105-like"/>
    <property type="match status" value="1"/>
</dbReference>
<dbReference type="FunFam" id="1.10.630.10:FF:000018">
    <property type="entry name" value="Cytochrome P450 monooxygenase"/>
    <property type="match status" value="1"/>
</dbReference>
<dbReference type="PRINTS" id="PR00359">
    <property type="entry name" value="BP450"/>
</dbReference>
<keyword evidence="5 18" id="KW-0479">Metal-binding</keyword>
<evidence type="ECO:0000313" key="21">
    <source>
        <dbReference type="Proteomes" id="UP000466554"/>
    </source>
</evidence>
<dbReference type="Proteomes" id="UP000466554">
    <property type="component" value="Chromosome"/>
</dbReference>
<evidence type="ECO:0000256" key="15">
    <source>
        <dbReference type="ARBA" id="ARBA00079588"/>
    </source>
</evidence>
<gene>
    <name evidence="20" type="ORF">MPRF_22550</name>
</gene>
<evidence type="ECO:0000256" key="18">
    <source>
        <dbReference type="RuleBase" id="RU000461"/>
    </source>
</evidence>
<evidence type="ECO:0000256" key="5">
    <source>
        <dbReference type="ARBA" id="ARBA00022723"/>
    </source>
</evidence>
<keyword evidence="12" id="KW-0753">Steroid metabolism</keyword>
<evidence type="ECO:0000256" key="12">
    <source>
        <dbReference type="ARBA" id="ARBA00023221"/>
    </source>
</evidence>
<dbReference type="PANTHER" id="PTHR46696:SF1">
    <property type="entry name" value="CYTOCHROME P450 YJIB-RELATED"/>
    <property type="match status" value="1"/>
</dbReference>
<evidence type="ECO:0000256" key="9">
    <source>
        <dbReference type="ARBA" id="ARBA00023033"/>
    </source>
</evidence>
<evidence type="ECO:0000256" key="6">
    <source>
        <dbReference type="ARBA" id="ARBA00022963"/>
    </source>
</evidence>
<keyword evidence="6" id="KW-0442">Lipid degradation</keyword>
<keyword evidence="9 18" id="KW-0503">Monooxygenase</keyword>
<dbReference type="AlphaFoldDB" id="A0A7I7U4I1"/>
<dbReference type="PANTHER" id="PTHR46696">
    <property type="entry name" value="P450, PUTATIVE (EUROFUNG)-RELATED"/>
    <property type="match status" value="1"/>
</dbReference>
<evidence type="ECO:0000313" key="20">
    <source>
        <dbReference type="EMBL" id="BBY75356.1"/>
    </source>
</evidence>
<dbReference type="GO" id="GO:0004497">
    <property type="term" value="F:monooxygenase activity"/>
    <property type="evidence" value="ECO:0007669"/>
    <property type="project" value="UniProtKB-KW"/>
</dbReference>